<dbReference type="WBParaSite" id="ACRNAN_scaffold103.g17214.t1">
    <property type="protein sequence ID" value="ACRNAN_scaffold103.g17214.t1"/>
    <property type="gene ID" value="ACRNAN_scaffold103.g17214"/>
</dbReference>
<dbReference type="Proteomes" id="UP000887540">
    <property type="component" value="Unplaced"/>
</dbReference>
<evidence type="ECO:0000259" key="8">
    <source>
        <dbReference type="PROSITE" id="PS50850"/>
    </source>
</evidence>
<feature type="transmembrane region" description="Helical" evidence="7">
    <location>
        <begin position="99"/>
        <end position="118"/>
    </location>
</feature>
<dbReference type="InterPro" id="IPR003663">
    <property type="entry name" value="Sugar/inositol_transpt"/>
</dbReference>
<protein>
    <submittedName>
        <fullName evidence="10">Major facilitator superfamily (MFS) profile domain-containing protein</fullName>
    </submittedName>
</protein>
<comment type="subcellular location">
    <subcellularLocation>
        <location evidence="1">Membrane</location>
        <topology evidence="1">Multi-pass membrane protein</topology>
    </subcellularLocation>
</comment>
<dbReference type="PANTHER" id="PTHR48020:SF12">
    <property type="entry name" value="PROTON MYO-INOSITOL COTRANSPORTER"/>
    <property type="match status" value="1"/>
</dbReference>
<dbReference type="Gene3D" id="1.20.1250.20">
    <property type="entry name" value="MFS general substrate transporter like domains"/>
    <property type="match status" value="1"/>
</dbReference>
<feature type="transmembrane region" description="Helical" evidence="7">
    <location>
        <begin position="67"/>
        <end position="87"/>
    </location>
</feature>
<evidence type="ECO:0000256" key="4">
    <source>
        <dbReference type="ARBA" id="ARBA00022692"/>
    </source>
</evidence>
<evidence type="ECO:0000313" key="9">
    <source>
        <dbReference type="Proteomes" id="UP000887540"/>
    </source>
</evidence>
<feature type="domain" description="Major facilitator superfamily (MFS) profile" evidence="8">
    <location>
        <begin position="30"/>
        <end position="134"/>
    </location>
</feature>
<proteinExistence type="inferred from homology"/>
<organism evidence="9 10">
    <name type="scientific">Acrobeloides nanus</name>
    <dbReference type="NCBI Taxonomy" id="290746"/>
    <lineage>
        <taxon>Eukaryota</taxon>
        <taxon>Metazoa</taxon>
        <taxon>Ecdysozoa</taxon>
        <taxon>Nematoda</taxon>
        <taxon>Chromadorea</taxon>
        <taxon>Rhabditida</taxon>
        <taxon>Tylenchina</taxon>
        <taxon>Cephalobomorpha</taxon>
        <taxon>Cephaloboidea</taxon>
        <taxon>Cephalobidae</taxon>
        <taxon>Acrobeloides</taxon>
    </lineage>
</organism>
<evidence type="ECO:0000256" key="3">
    <source>
        <dbReference type="ARBA" id="ARBA00022448"/>
    </source>
</evidence>
<dbReference type="AlphaFoldDB" id="A0A914CFF4"/>
<sequence>MAGGVAISTATSGIPQPSHQPKLGWFIYVMSAMAVIGAFLFGYDTGMVTAALLYLPDNGGMKPMDNFWKELIVSITPGMASVGSLLAGPASDKFGRKKVIVTASVTFLIGGLICAAAFNKWILLIGRVILGIAI</sequence>
<name>A0A914CFF4_9BILA</name>
<keyword evidence="3" id="KW-0813">Transport</keyword>
<reference evidence="10" key="1">
    <citation type="submission" date="2022-11" db="UniProtKB">
        <authorList>
            <consortium name="WormBaseParasite"/>
        </authorList>
    </citation>
    <scope>IDENTIFICATION</scope>
</reference>
<evidence type="ECO:0000256" key="1">
    <source>
        <dbReference type="ARBA" id="ARBA00004141"/>
    </source>
</evidence>
<dbReference type="PROSITE" id="PS00216">
    <property type="entry name" value="SUGAR_TRANSPORT_1"/>
    <property type="match status" value="1"/>
</dbReference>
<dbReference type="Pfam" id="PF00083">
    <property type="entry name" value="Sugar_tr"/>
    <property type="match status" value="1"/>
</dbReference>
<dbReference type="PROSITE" id="PS50850">
    <property type="entry name" value="MFS"/>
    <property type="match status" value="1"/>
</dbReference>
<keyword evidence="4 7" id="KW-0812">Transmembrane</keyword>
<evidence type="ECO:0000256" key="7">
    <source>
        <dbReference type="SAM" id="Phobius"/>
    </source>
</evidence>
<evidence type="ECO:0000256" key="2">
    <source>
        <dbReference type="ARBA" id="ARBA00010992"/>
    </source>
</evidence>
<dbReference type="InterPro" id="IPR005828">
    <property type="entry name" value="MFS_sugar_transport-like"/>
</dbReference>
<dbReference type="InterPro" id="IPR036259">
    <property type="entry name" value="MFS_trans_sf"/>
</dbReference>
<evidence type="ECO:0000256" key="6">
    <source>
        <dbReference type="ARBA" id="ARBA00023136"/>
    </source>
</evidence>
<dbReference type="PRINTS" id="PR00171">
    <property type="entry name" value="SUGRTRNSPORT"/>
</dbReference>
<feature type="transmembrane region" description="Helical" evidence="7">
    <location>
        <begin position="25"/>
        <end position="55"/>
    </location>
</feature>
<dbReference type="GO" id="GO:0016324">
    <property type="term" value="C:apical plasma membrane"/>
    <property type="evidence" value="ECO:0007669"/>
    <property type="project" value="TreeGrafter"/>
</dbReference>
<evidence type="ECO:0000313" key="10">
    <source>
        <dbReference type="WBParaSite" id="ACRNAN_scaffold103.g17214.t1"/>
    </source>
</evidence>
<dbReference type="InterPro" id="IPR005829">
    <property type="entry name" value="Sugar_transporter_CS"/>
</dbReference>
<dbReference type="PANTHER" id="PTHR48020">
    <property type="entry name" value="PROTON MYO-INOSITOL COTRANSPORTER"/>
    <property type="match status" value="1"/>
</dbReference>
<keyword evidence="9" id="KW-1185">Reference proteome</keyword>
<accession>A0A914CFF4</accession>
<evidence type="ECO:0000256" key="5">
    <source>
        <dbReference type="ARBA" id="ARBA00022989"/>
    </source>
</evidence>
<dbReference type="SUPFAM" id="SSF103473">
    <property type="entry name" value="MFS general substrate transporter"/>
    <property type="match status" value="1"/>
</dbReference>
<dbReference type="InterPro" id="IPR020846">
    <property type="entry name" value="MFS_dom"/>
</dbReference>
<dbReference type="InterPro" id="IPR050814">
    <property type="entry name" value="Myo-inositol_Transporter"/>
</dbReference>
<dbReference type="GO" id="GO:0005366">
    <property type="term" value="F:myo-inositol:proton symporter activity"/>
    <property type="evidence" value="ECO:0007669"/>
    <property type="project" value="TreeGrafter"/>
</dbReference>
<keyword evidence="6 7" id="KW-0472">Membrane</keyword>
<comment type="similarity">
    <text evidence="2">Belongs to the major facilitator superfamily. Sugar transporter (TC 2.A.1.1) family.</text>
</comment>
<keyword evidence="5 7" id="KW-1133">Transmembrane helix</keyword>